<dbReference type="Proteomes" id="UP000609531">
    <property type="component" value="Unassembled WGS sequence"/>
</dbReference>
<dbReference type="GO" id="GO:0008168">
    <property type="term" value="F:methyltransferase activity"/>
    <property type="evidence" value="ECO:0007669"/>
    <property type="project" value="InterPro"/>
</dbReference>
<accession>A0A934MG02</accession>
<organism evidence="3 4">
    <name type="scientific">Acuticoccus mangrovi</name>
    <dbReference type="NCBI Taxonomy" id="2796142"/>
    <lineage>
        <taxon>Bacteria</taxon>
        <taxon>Pseudomonadati</taxon>
        <taxon>Pseudomonadota</taxon>
        <taxon>Alphaproteobacteria</taxon>
        <taxon>Hyphomicrobiales</taxon>
        <taxon>Amorphaceae</taxon>
        <taxon>Acuticoccus</taxon>
    </lineage>
</organism>
<proteinExistence type="predicted"/>
<evidence type="ECO:0008006" key="5">
    <source>
        <dbReference type="Google" id="ProtNLM"/>
    </source>
</evidence>
<evidence type="ECO:0000313" key="4">
    <source>
        <dbReference type="Proteomes" id="UP000609531"/>
    </source>
</evidence>
<dbReference type="InterPro" id="IPR042086">
    <property type="entry name" value="MeTrfase_capping"/>
</dbReference>
<dbReference type="InterPro" id="IPR005299">
    <property type="entry name" value="MeTrfase_7"/>
</dbReference>
<reference evidence="3" key="1">
    <citation type="submission" date="2020-12" db="EMBL/GenBank/DDBJ databases">
        <title>Bacterial taxonomy.</title>
        <authorList>
            <person name="Pan X."/>
        </authorList>
    </citation>
    <scope>NUCLEOTIDE SEQUENCE</scope>
    <source>
        <strain evidence="3">B2012</strain>
    </source>
</reference>
<dbReference type="Gene3D" id="3.40.50.150">
    <property type="entry name" value="Vaccinia Virus protein VP39"/>
    <property type="match status" value="1"/>
</dbReference>
<keyword evidence="2" id="KW-0460">Magnesium</keyword>
<dbReference type="Gene3D" id="1.10.1200.270">
    <property type="entry name" value="Methyltransferase, alpha-helical capping domain"/>
    <property type="match status" value="1"/>
</dbReference>
<dbReference type="PANTHER" id="PTHR31009">
    <property type="entry name" value="S-ADENOSYL-L-METHIONINE:CARBOXYL METHYLTRANSFERASE FAMILY PROTEIN"/>
    <property type="match status" value="1"/>
</dbReference>
<name>A0A934MG02_9HYPH</name>
<protein>
    <recommendedName>
        <fullName evidence="5">SAM-dependent methyltransferase</fullName>
    </recommendedName>
</protein>
<keyword evidence="4" id="KW-1185">Reference proteome</keyword>
<comment type="caution">
    <text evidence="3">The sequence shown here is derived from an EMBL/GenBank/DDBJ whole genome shotgun (WGS) entry which is preliminary data.</text>
</comment>
<sequence length="374" mass="41363">MTAAPRNLNMQGVLSMRGGGYYTERTQGAKLVINNALPLVKEGLKVDPKSEGVLRVADFGCADGGTSQEMWSNAFSYLRASGDKRQIAITYTDLASNDFSQLFRSMQGLAGDPSIAYQKNLEGVFVYGCGTGFHYQLFPEGTLDFGFSATAMHYLSEKPCEITTHCHSASAGEAEHAQFAAQAKADWERILLARARELKPGGRFVCLNFGIDEEGRYLGNTGGQHMFDIFDRLWARLRDAGKITKDEYDRATFVQYYRTQAEFAAPLLDETSAVHKAGLRLVDSFSTYTRCPYEQHFAEANGAMDPRTFAKTLIPTMRSWSETVFSSALSDRDPAEAAALVDEFFQSYEDLVAEAPAGHAMDYVHIVVVMEKVA</sequence>
<dbReference type="InterPro" id="IPR029063">
    <property type="entry name" value="SAM-dependent_MTases_sf"/>
</dbReference>
<dbReference type="GO" id="GO:0046872">
    <property type="term" value="F:metal ion binding"/>
    <property type="evidence" value="ECO:0007669"/>
    <property type="project" value="UniProtKB-KW"/>
</dbReference>
<evidence type="ECO:0000256" key="1">
    <source>
        <dbReference type="ARBA" id="ARBA00022723"/>
    </source>
</evidence>
<dbReference type="SUPFAM" id="SSF53335">
    <property type="entry name" value="S-adenosyl-L-methionine-dependent methyltransferases"/>
    <property type="match status" value="1"/>
</dbReference>
<dbReference type="RefSeq" id="WP_198880313.1">
    <property type="nucleotide sequence ID" value="NZ_JAEKJA010000001.1"/>
</dbReference>
<gene>
    <name evidence="3" type="ORF">JCR33_01960</name>
</gene>
<keyword evidence="1" id="KW-0479">Metal-binding</keyword>
<evidence type="ECO:0000313" key="3">
    <source>
        <dbReference type="EMBL" id="MBJ3774431.1"/>
    </source>
</evidence>
<dbReference type="Pfam" id="PF03492">
    <property type="entry name" value="Methyltransf_7"/>
    <property type="match status" value="1"/>
</dbReference>
<dbReference type="AlphaFoldDB" id="A0A934MG02"/>
<dbReference type="EMBL" id="JAEKJA010000001">
    <property type="protein sequence ID" value="MBJ3774431.1"/>
    <property type="molecule type" value="Genomic_DNA"/>
</dbReference>
<evidence type="ECO:0000256" key="2">
    <source>
        <dbReference type="ARBA" id="ARBA00022842"/>
    </source>
</evidence>